<protein>
    <submittedName>
        <fullName evidence="2">Uncharacterized protein</fullName>
    </submittedName>
</protein>
<organism evidence="2 3">
    <name type="scientific">Glossina hytrovirus (isolate Glossina pallidipes/Ethiopia/Seibersdorf/-)</name>
    <name type="common">GHV</name>
    <dbReference type="NCBI Taxonomy" id="379529"/>
    <lineage>
        <taxon>Viruses</taxon>
        <taxon>Viruses incertae sedis</taxon>
        <taxon>Naldaviricetes</taxon>
        <taxon>Lefavirales</taxon>
        <taxon>Hytrosaviridae</taxon>
        <taxon>Glossinavirus</taxon>
        <taxon>Glossinavirus glopallidipedis</taxon>
    </lineage>
</organism>
<organismHost>
    <name type="scientific">Glossina</name>
    <name type="common">tsetse flies</name>
    <dbReference type="NCBI Taxonomy" id="7393"/>
</organismHost>
<dbReference type="GeneID" id="5950960"/>
<reference evidence="2 3" key="1">
    <citation type="journal article" date="2007" name="J. Virol. Methods">
        <title>Development of a non-destructive PCR method for detection of the salivary gland hypertrophy virus (SGHV) in tsetse flies.</title>
        <authorList>
            <person name="Abd-Alla A."/>
            <person name="Bossin H."/>
            <person name="Cousserans F."/>
            <person name="Parker A."/>
            <person name="Bergoin M."/>
            <person name="Robinson A."/>
        </authorList>
    </citation>
    <scope>NUCLEOTIDE SEQUENCE [LARGE SCALE GENOMIC DNA]</scope>
    <source>
        <strain evidence="3">Isolate Glossina pallidipes/Ethiopia/Seibersdorf/-</strain>
    </source>
</reference>
<gene>
    <name evidence="2" type="ORF">SGHV140</name>
</gene>
<accession>B0YLU4</accession>
<sequence length="408" mass="48441">MEFKKKYNNLFKLSNLEVQCLLCSELINVKLYKTHLRNVHRNQCKNKCIWCLEAKENDYIHCYQCMLDRIKAQNTIIIADNSSLFLQCEKCDKFLKSRVYLNRDNYIVTRKGITSRYYGVNIKSNWALVNSLLAKPLDIQLFIDEVGFDTRWFYIFKNVKNIKWFHCTVRQIHWDRIFEYLNNNENLCILPNWCLCDGGSTGRHVRHFVLFCPTKYLKVFNKNLKFIIRRQNMKRDFIPIETMRQFINAINYVSHENSIFHEGKHYYIHSPVIPHFKFICFGLFRNSSDIIITEVEGENTIHKNHTLPYKNILVPTKAPTAIFLFDKHNRKIYFTSAASPCATDKNYTQRQCTFAIFNSPKTQSDKERQTHIVTIISLTDQIARLEEENNNLKKQIAENGQQQQNDDK</sequence>
<dbReference type="OrthoDB" id="37283at10239"/>
<proteinExistence type="predicted"/>
<feature type="coiled-coil region" evidence="1">
    <location>
        <begin position="375"/>
        <end position="405"/>
    </location>
</feature>
<name>B0YLU4_GHVS</name>
<reference evidence="2 3" key="2">
    <citation type="journal article" date="2008" name="J. Virol.">
        <title>Genome analysis of a Glossina pallidipes salivary gland hypertrophy virus reveals a novel, large, double-stranded circular DNA virus.</title>
        <authorList>
            <person name="Abd-Alla A.M."/>
            <person name="Cousserans F."/>
            <person name="Parker A.G."/>
            <person name="Jehle J.A."/>
            <person name="Parker N.J."/>
            <person name="Vlak J.M."/>
            <person name="Robinson A.S."/>
            <person name="Bergoin M."/>
        </authorList>
    </citation>
    <scope>NUCLEOTIDE SEQUENCE [LARGE SCALE GENOMIC DNA]</scope>
    <source>
        <strain evidence="3">Isolate Glossina pallidipes/Ethiopia/Seibersdorf/-</strain>
    </source>
</reference>
<evidence type="ECO:0000313" key="2">
    <source>
        <dbReference type="EMBL" id="ABQ08913.1"/>
    </source>
</evidence>
<keyword evidence="3" id="KW-1185">Reference proteome</keyword>
<keyword evidence="1" id="KW-0175">Coiled coil</keyword>
<dbReference type="EMBL" id="EF568108">
    <property type="protein sequence ID" value="ABQ08913.1"/>
    <property type="molecule type" value="Genomic_DNA"/>
</dbReference>
<dbReference type="RefSeq" id="YP_001687088.1">
    <property type="nucleotide sequence ID" value="NC_010356.1"/>
</dbReference>
<dbReference type="Proteomes" id="UP000011301">
    <property type="component" value="Segment"/>
</dbReference>
<dbReference type="KEGG" id="vg:5950960"/>
<evidence type="ECO:0000313" key="3">
    <source>
        <dbReference type="Proteomes" id="UP000011301"/>
    </source>
</evidence>
<evidence type="ECO:0000256" key="1">
    <source>
        <dbReference type="SAM" id="Coils"/>
    </source>
</evidence>